<feature type="domain" description="Heterokaryon incompatibility" evidence="1">
    <location>
        <begin position="54"/>
        <end position="209"/>
    </location>
</feature>
<proteinExistence type="predicted"/>
<dbReference type="PANTHER" id="PTHR24148:SF80">
    <property type="entry name" value="HETEROKARYON INCOMPATIBILITY DOMAIN-CONTAINING PROTEIN"/>
    <property type="match status" value="1"/>
</dbReference>
<evidence type="ECO:0000313" key="2">
    <source>
        <dbReference type="EMBL" id="KAF2024921.1"/>
    </source>
</evidence>
<protein>
    <submittedName>
        <fullName evidence="2">HET-domain-containing protein</fullName>
    </submittedName>
</protein>
<sequence>MDDHSTAKVDAYVYQPLHSPQHIRLMTLQPSLDPAGHLFFSFSQAHCEDVEGEYEALSYTWGEPRFEHNLYHLCNKSDERSVLLITSNLDTAIRRLRKKHSLRVIWIDAICINQLDNEEKAVQIPLMASIYHSAKCVVAWLGPVIDDSDEEKGMKSLVRLSRRSMDNERYVDDRVKIHGRPSILDGSDLHYVICFLCLPWFTRLWVIQEVVLNVDVLLLCGTSDLTWIRLLTALNALQQHQAVWTTLISKRPLIGAIQAVAALWYRHVKLDMRIADDQHGKMPFIDLVEQFRDFGCAEPRDRIFAIFSLSDGIVSSLDPSQNKDTDLVVMPVDYSKNVFETYTSFTLACLRSSDNRSKIFQFLFARQWSPQSLSWSSWVLDWRRSPDKYLQKNISDTRIGYYGHWHRKKIKICIRRPPRDSFQDGCSVINEKNITESKLSRVMEDSKTTRALLVDGYRAILLERYSVSD</sequence>
<evidence type="ECO:0000259" key="1">
    <source>
        <dbReference type="Pfam" id="PF06985"/>
    </source>
</evidence>
<gene>
    <name evidence="2" type="ORF">EK21DRAFT_117320</name>
</gene>
<dbReference type="InterPro" id="IPR010730">
    <property type="entry name" value="HET"/>
</dbReference>
<dbReference type="InterPro" id="IPR052895">
    <property type="entry name" value="HetReg/Transcr_Mod"/>
</dbReference>
<evidence type="ECO:0000313" key="3">
    <source>
        <dbReference type="Proteomes" id="UP000799777"/>
    </source>
</evidence>
<dbReference type="Proteomes" id="UP000799777">
    <property type="component" value="Unassembled WGS sequence"/>
</dbReference>
<name>A0A9P4H1D7_9PLEO</name>
<dbReference type="PANTHER" id="PTHR24148">
    <property type="entry name" value="ANKYRIN REPEAT DOMAIN-CONTAINING PROTEIN 39 HOMOLOG-RELATED"/>
    <property type="match status" value="1"/>
</dbReference>
<accession>A0A9P4H1D7</accession>
<organism evidence="2 3">
    <name type="scientific">Setomelanomma holmii</name>
    <dbReference type="NCBI Taxonomy" id="210430"/>
    <lineage>
        <taxon>Eukaryota</taxon>
        <taxon>Fungi</taxon>
        <taxon>Dikarya</taxon>
        <taxon>Ascomycota</taxon>
        <taxon>Pezizomycotina</taxon>
        <taxon>Dothideomycetes</taxon>
        <taxon>Pleosporomycetidae</taxon>
        <taxon>Pleosporales</taxon>
        <taxon>Pleosporineae</taxon>
        <taxon>Phaeosphaeriaceae</taxon>
        <taxon>Setomelanomma</taxon>
    </lineage>
</organism>
<dbReference type="Pfam" id="PF06985">
    <property type="entry name" value="HET"/>
    <property type="match status" value="1"/>
</dbReference>
<dbReference type="OrthoDB" id="2157530at2759"/>
<dbReference type="EMBL" id="ML978280">
    <property type="protein sequence ID" value="KAF2024921.1"/>
    <property type="molecule type" value="Genomic_DNA"/>
</dbReference>
<reference evidence="2" key="1">
    <citation type="journal article" date="2020" name="Stud. Mycol.">
        <title>101 Dothideomycetes genomes: a test case for predicting lifestyles and emergence of pathogens.</title>
        <authorList>
            <person name="Haridas S."/>
            <person name="Albert R."/>
            <person name="Binder M."/>
            <person name="Bloem J."/>
            <person name="Labutti K."/>
            <person name="Salamov A."/>
            <person name="Andreopoulos B."/>
            <person name="Baker S."/>
            <person name="Barry K."/>
            <person name="Bills G."/>
            <person name="Bluhm B."/>
            <person name="Cannon C."/>
            <person name="Castanera R."/>
            <person name="Culley D."/>
            <person name="Daum C."/>
            <person name="Ezra D."/>
            <person name="Gonzalez J."/>
            <person name="Henrissat B."/>
            <person name="Kuo A."/>
            <person name="Liang C."/>
            <person name="Lipzen A."/>
            <person name="Lutzoni F."/>
            <person name="Magnuson J."/>
            <person name="Mondo S."/>
            <person name="Nolan M."/>
            <person name="Ohm R."/>
            <person name="Pangilinan J."/>
            <person name="Park H.-J."/>
            <person name="Ramirez L."/>
            <person name="Alfaro M."/>
            <person name="Sun H."/>
            <person name="Tritt A."/>
            <person name="Yoshinaga Y."/>
            <person name="Zwiers L.-H."/>
            <person name="Turgeon B."/>
            <person name="Goodwin S."/>
            <person name="Spatafora J."/>
            <person name="Crous P."/>
            <person name="Grigoriev I."/>
        </authorList>
    </citation>
    <scope>NUCLEOTIDE SEQUENCE</scope>
    <source>
        <strain evidence="2">CBS 110217</strain>
    </source>
</reference>
<comment type="caution">
    <text evidence="2">The sequence shown here is derived from an EMBL/GenBank/DDBJ whole genome shotgun (WGS) entry which is preliminary data.</text>
</comment>
<dbReference type="AlphaFoldDB" id="A0A9P4H1D7"/>
<keyword evidence="3" id="KW-1185">Reference proteome</keyword>